<dbReference type="EMBL" id="AP014685">
    <property type="protein sequence ID" value="BAR57659.1"/>
    <property type="molecule type" value="Genomic_DNA"/>
</dbReference>
<dbReference type="PANTHER" id="PTHR32182">
    <property type="entry name" value="DNA REPLICATION AND REPAIR PROTEIN RECF"/>
    <property type="match status" value="1"/>
</dbReference>
<evidence type="ECO:0000313" key="2">
    <source>
        <dbReference type="EMBL" id="BAR57659.1"/>
    </source>
</evidence>
<dbReference type="GO" id="GO:0006302">
    <property type="term" value="P:double-strand break repair"/>
    <property type="evidence" value="ECO:0007669"/>
    <property type="project" value="InterPro"/>
</dbReference>
<feature type="domain" description="Rad50/SbcC-type AAA" evidence="1">
    <location>
        <begin position="170"/>
        <end position="262"/>
    </location>
</feature>
<reference evidence="2 3" key="1">
    <citation type="submission" date="2014-11" db="EMBL/GenBank/DDBJ databases">
        <title>Symbiosis island explosion on the genome of extra-slow-growing strains of soybean bradyrhizobia with massive insertion sequences.</title>
        <authorList>
            <person name="Iida T."/>
            <person name="Minamisawa K."/>
        </authorList>
    </citation>
    <scope>NUCLEOTIDE SEQUENCE [LARGE SCALE GENOMIC DNA]</scope>
    <source>
        <strain evidence="2 3">NK6</strain>
    </source>
</reference>
<name>A0A0E4FUB1_9BRAD</name>
<dbReference type="InterPro" id="IPR027417">
    <property type="entry name" value="P-loop_NTPase"/>
</dbReference>
<accession>A0A0E4FUB1</accession>
<dbReference type="PANTHER" id="PTHR32182:SF0">
    <property type="entry name" value="DNA REPLICATION AND REPAIR PROTEIN RECF"/>
    <property type="match status" value="1"/>
</dbReference>
<dbReference type="InterPro" id="IPR038729">
    <property type="entry name" value="Rad50/SbcC_AAA"/>
</dbReference>
<organism evidence="2 3">
    <name type="scientific">Bradyrhizobium diazoefficiens</name>
    <dbReference type="NCBI Taxonomy" id="1355477"/>
    <lineage>
        <taxon>Bacteria</taxon>
        <taxon>Pseudomonadati</taxon>
        <taxon>Pseudomonadota</taxon>
        <taxon>Alphaproteobacteria</taxon>
        <taxon>Hyphomicrobiales</taxon>
        <taxon>Nitrobacteraceae</taxon>
        <taxon>Bradyrhizobium</taxon>
    </lineage>
</organism>
<gene>
    <name evidence="2" type="ORF">NK6_4492</name>
</gene>
<dbReference type="Gene3D" id="2.10.109.10">
    <property type="entry name" value="Umud Fragment, subunit A"/>
    <property type="match status" value="1"/>
</dbReference>
<sequence>MVCPSSIWLRCSHKSIHVVCTTDLTSSACLGGLTEAAGAQTSNTKLGAEMQISLSEAKAQLLKGTSLSWTKFDNHKAGSITLNTPGLRRLFRFLVEQNPSKVAEASEALFPGLIAAWEATDDPASSTATKTDVAAGGAWRLVRIEAKNFAGLTTWDGPPFDMIIGGENWCLEGQNGCGKTSLSNAILWALTGKRVREQDGLIDELGERAPVNSTGGKEVGSWPSIVSYPKTVAELAKEAVARVRLTFENEKGEKALAERKLTSPKDGAASIEVSVDARLTTIPQLLETGLLMPARIPRIGFGDKSQSLYEGVKLLTGLDQLGDIADGAAKLGNKAQHFYKYAKDQGIDAIVGSFTTNIGKAEIHAKALAIDLSSLRTLGEKEHHRSLLDAAKSASAQAAEHIATLKTEIADTLDTSVAAVRARVKQAAESARAITKLGGNGIVQFEAWVALKAAFKDENFRSLPNAIVASKKQLEEAVHWHERQREDARLRLKALAAQYFVEPEDDTLAICPLCEGQLTNKQQKSLAAQLVELRAHASAAERKIDDACGAIDRELQALLTSGVRKHFDLLLTMVPKSAYSEAARSRFATNEAFSDVLTGIAKLTNEIVDEQAAALPDFTGPTMEALSPGAPQSVIDLCQTMHSLKVVSDLALWWESNASAFRDAWSQLIGKTAEKDDPPTRSIARQLHTLEQAIEKAEPLDQLAVNLLAAADAVEKWEAIQKHQRVREAIIEALEPLKELRHLVGAETARSITTLSGRIRAVLDRIRLKERFLFRDASLGRKSINVQGGFEPGLQIDALLVANTSWLRAILWAFVFALREETIEAAGSNPMPLVLMDDPQVTFDPRNKRKWAQEIARLANADSPDQLGMHLIITTHERQFLQFLVDEHLLSGQQGLVAPLNKMSPVVTIVNGTNVDRLYYKAQADNDDSVARQFIAAVRVYSEDLLKCMMRAESPEIADMSLDSLRNELKRLRETHVAPFNRQPFKELVDMLMGGGGKEMNIINDPHHKDNETLGVAQAADIKKFWDNQLRPKLHQAFHVCAQFEAFAGEPRMFAWRDNIVAFPNGHRDTLKTLTLMKTGVAAAAKTDGKAGDGIVTLKEWDSAQPVKLFNHDIYQLAAATLDPVAGIGDFLIVSNFAPVTKHSLVVATFGEQLLARRHSETDLHPTMAVLTGQTLEPHQLPQPVIAPKEMVQQKKIVGTLFVSHIASPPPNNVNQEVRAVSDFHLVEKALANARLLEVQGRSAEPIALDGQFLVTHPTTFGPDTLMRLEGRLVVAVDDTGERYFKRLRVHNKMVVLESLNPDGTTPAQLLSLDKSQGLSVLSDLLEVVGVLFELPGQGPKAS</sequence>
<dbReference type="SUPFAM" id="SSF51306">
    <property type="entry name" value="LexA/Signal peptidase"/>
    <property type="match status" value="1"/>
</dbReference>
<dbReference type="GO" id="GO:0000731">
    <property type="term" value="P:DNA synthesis involved in DNA repair"/>
    <property type="evidence" value="ECO:0007669"/>
    <property type="project" value="TreeGrafter"/>
</dbReference>
<proteinExistence type="predicted"/>
<dbReference type="Gene3D" id="3.40.50.300">
    <property type="entry name" value="P-loop containing nucleotide triphosphate hydrolases"/>
    <property type="match status" value="2"/>
</dbReference>
<protein>
    <recommendedName>
        <fullName evidence="1">Rad50/SbcC-type AAA domain-containing protein</fullName>
    </recommendedName>
</protein>
<dbReference type="Proteomes" id="UP000063308">
    <property type="component" value="Chromosome"/>
</dbReference>
<dbReference type="GO" id="GO:0016887">
    <property type="term" value="F:ATP hydrolysis activity"/>
    <property type="evidence" value="ECO:0007669"/>
    <property type="project" value="InterPro"/>
</dbReference>
<evidence type="ECO:0000313" key="3">
    <source>
        <dbReference type="Proteomes" id="UP000063308"/>
    </source>
</evidence>
<dbReference type="SUPFAM" id="SSF52540">
    <property type="entry name" value="P-loop containing nucleoside triphosphate hydrolases"/>
    <property type="match status" value="1"/>
</dbReference>
<dbReference type="Pfam" id="PF13476">
    <property type="entry name" value="AAA_23"/>
    <property type="match status" value="1"/>
</dbReference>
<evidence type="ECO:0000259" key="1">
    <source>
        <dbReference type="Pfam" id="PF13476"/>
    </source>
</evidence>
<dbReference type="InterPro" id="IPR036286">
    <property type="entry name" value="LexA/Signal_pep-like_sf"/>
</dbReference>